<accession>A0A0P1EXD8</accession>
<dbReference type="RefSeq" id="WP_058122662.1">
    <property type="nucleotide sequence ID" value="NZ_CP107618.1"/>
</dbReference>
<evidence type="ECO:0000313" key="2">
    <source>
        <dbReference type="EMBL" id="CUH59459.1"/>
    </source>
</evidence>
<evidence type="ECO:0000313" key="3">
    <source>
        <dbReference type="Proteomes" id="UP000051298"/>
    </source>
</evidence>
<feature type="transmembrane region" description="Helical" evidence="1">
    <location>
        <begin position="56"/>
        <end position="74"/>
    </location>
</feature>
<keyword evidence="1" id="KW-1133">Transmembrane helix</keyword>
<dbReference type="EMBL" id="CYRX01000010">
    <property type="protein sequence ID" value="CUH59459.1"/>
    <property type="molecule type" value="Genomic_DNA"/>
</dbReference>
<keyword evidence="1" id="KW-0472">Membrane</keyword>
<protein>
    <submittedName>
        <fullName evidence="2">Uncharacterized protein</fullName>
    </submittedName>
</protein>
<dbReference type="Proteomes" id="UP000051298">
    <property type="component" value="Unassembled WGS sequence"/>
</dbReference>
<sequence>MAHPKDGGLIKTYAALSWIILRLYALAFLGLAYIAVQWLDVANPLLATLSFGFDPLRAIVVLAFVGTFLLLPPLTPGFLRTPRSIIAGALKSVIIVGFTYYLSLTVPLVLQTGLVPNGAELASLVPLTLKSIAATAITGSILVACSQQLSRARLKAQGLAANAAAPQELRHLRHLRMNQP</sequence>
<dbReference type="AlphaFoldDB" id="A0A0P1EXD8"/>
<proteinExistence type="predicted"/>
<keyword evidence="1" id="KW-0812">Transmembrane</keyword>
<gene>
    <name evidence="2" type="ORF">THS5294_00745</name>
</gene>
<organism evidence="2 3">
    <name type="scientific">Thalassobacter stenotrophicus</name>
    <dbReference type="NCBI Taxonomy" id="266809"/>
    <lineage>
        <taxon>Bacteria</taxon>
        <taxon>Pseudomonadati</taxon>
        <taxon>Pseudomonadota</taxon>
        <taxon>Alphaproteobacteria</taxon>
        <taxon>Rhodobacterales</taxon>
        <taxon>Roseobacteraceae</taxon>
        <taxon>Thalassobacter</taxon>
    </lineage>
</organism>
<reference evidence="2 3" key="1">
    <citation type="submission" date="2015-09" db="EMBL/GenBank/DDBJ databases">
        <authorList>
            <consortium name="Swine Surveillance"/>
        </authorList>
    </citation>
    <scope>NUCLEOTIDE SEQUENCE [LARGE SCALE GENOMIC DNA]</scope>
    <source>
        <strain evidence="2 3">CECT 5294</strain>
    </source>
</reference>
<feature type="transmembrane region" description="Helical" evidence="1">
    <location>
        <begin position="124"/>
        <end position="145"/>
    </location>
</feature>
<feature type="transmembrane region" description="Helical" evidence="1">
    <location>
        <begin position="86"/>
        <end position="104"/>
    </location>
</feature>
<name>A0A0P1EXD8_9RHOB</name>
<evidence type="ECO:0000256" key="1">
    <source>
        <dbReference type="SAM" id="Phobius"/>
    </source>
</evidence>
<feature type="transmembrane region" description="Helical" evidence="1">
    <location>
        <begin position="12"/>
        <end position="36"/>
    </location>
</feature>